<dbReference type="InterPro" id="IPR011990">
    <property type="entry name" value="TPR-like_helical_dom_sf"/>
</dbReference>
<evidence type="ECO:0000259" key="3">
    <source>
        <dbReference type="PROSITE" id="PS50110"/>
    </source>
</evidence>
<proteinExistence type="predicted"/>
<dbReference type="Pfam" id="PF13432">
    <property type="entry name" value="TPR_16"/>
    <property type="match status" value="1"/>
</dbReference>
<gene>
    <name evidence="5" type="ORF">AVDCRST_MAG68-1244</name>
</gene>
<dbReference type="Gene3D" id="1.25.40.10">
    <property type="entry name" value="Tetratricopeptide repeat domain"/>
    <property type="match status" value="1"/>
</dbReference>
<evidence type="ECO:0000256" key="1">
    <source>
        <dbReference type="PROSITE-ProRule" id="PRU00169"/>
    </source>
</evidence>
<dbReference type="AlphaFoldDB" id="A0A6J4KQR4"/>
<dbReference type="InterPro" id="IPR052020">
    <property type="entry name" value="Cyclic_di-GMP/3'3'-cGAMP_PDE"/>
</dbReference>
<feature type="region of interest" description="Disordered" evidence="2">
    <location>
        <begin position="512"/>
        <end position="539"/>
    </location>
</feature>
<dbReference type="EMBL" id="CADCTW010000072">
    <property type="protein sequence ID" value="CAA9311423.1"/>
    <property type="molecule type" value="Genomic_DNA"/>
</dbReference>
<dbReference type="PROSITE" id="PS51832">
    <property type="entry name" value="HD_GYP"/>
    <property type="match status" value="1"/>
</dbReference>
<accession>A0A6J4KQR4</accession>
<evidence type="ECO:0000313" key="5">
    <source>
        <dbReference type="EMBL" id="CAA9311423.1"/>
    </source>
</evidence>
<name>A0A6J4KQR4_9BACT</name>
<evidence type="ECO:0000259" key="4">
    <source>
        <dbReference type="PROSITE" id="PS51832"/>
    </source>
</evidence>
<dbReference type="Gene3D" id="3.40.50.2300">
    <property type="match status" value="1"/>
</dbReference>
<feature type="region of interest" description="Disordered" evidence="2">
    <location>
        <begin position="201"/>
        <end position="239"/>
    </location>
</feature>
<dbReference type="SUPFAM" id="SSF48452">
    <property type="entry name" value="TPR-like"/>
    <property type="match status" value="1"/>
</dbReference>
<feature type="compositionally biased region" description="Pro residues" evidence="2">
    <location>
        <begin position="211"/>
        <end position="225"/>
    </location>
</feature>
<reference evidence="5" key="1">
    <citation type="submission" date="2020-02" db="EMBL/GenBank/DDBJ databases">
        <authorList>
            <person name="Meier V. D."/>
        </authorList>
    </citation>
    <scope>NUCLEOTIDE SEQUENCE</scope>
    <source>
        <strain evidence="5">AVDCRST_MAG68</strain>
    </source>
</reference>
<evidence type="ECO:0008006" key="6">
    <source>
        <dbReference type="Google" id="ProtNLM"/>
    </source>
</evidence>
<dbReference type="InterPro" id="IPR037522">
    <property type="entry name" value="HD_GYP_dom"/>
</dbReference>
<feature type="region of interest" description="Disordered" evidence="2">
    <location>
        <begin position="268"/>
        <end position="299"/>
    </location>
</feature>
<dbReference type="PANTHER" id="PTHR45228:SF4">
    <property type="entry name" value="LIPOPROTEIN"/>
    <property type="match status" value="1"/>
</dbReference>
<feature type="compositionally biased region" description="Low complexity" evidence="2">
    <location>
        <begin position="201"/>
        <end position="210"/>
    </location>
</feature>
<dbReference type="Gene3D" id="1.10.3210.10">
    <property type="entry name" value="Hypothetical protein af1432"/>
    <property type="match status" value="1"/>
</dbReference>
<organism evidence="5">
    <name type="scientific">uncultured Gemmatimonadota bacterium</name>
    <dbReference type="NCBI Taxonomy" id="203437"/>
    <lineage>
        <taxon>Bacteria</taxon>
        <taxon>Pseudomonadati</taxon>
        <taxon>Gemmatimonadota</taxon>
        <taxon>environmental samples</taxon>
    </lineage>
</organism>
<feature type="region of interest" description="Disordered" evidence="2">
    <location>
        <begin position="135"/>
        <end position="166"/>
    </location>
</feature>
<dbReference type="SMART" id="SM00028">
    <property type="entry name" value="TPR"/>
    <property type="match status" value="3"/>
</dbReference>
<feature type="compositionally biased region" description="Acidic residues" evidence="2">
    <location>
        <begin position="512"/>
        <end position="528"/>
    </location>
</feature>
<dbReference type="PANTHER" id="PTHR45228">
    <property type="entry name" value="CYCLIC DI-GMP PHOSPHODIESTERASE TM_0186-RELATED"/>
    <property type="match status" value="1"/>
</dbReference>
<comment type="caution">
    <text evidence="1">Lacks conserved residue(s) required for the propagation of feature annotation.</text>
</comment>
<dbReference type="Pfam" id="PF13487">
    <property type="entry name" value="HD_5"/>
    <property type="match status" value="1"/>
</dbReference>
<feature type="domain" description="Response regulatory" evidence="3">
    <location>
        <begin position="786"/>
        <end position="899"/>
    </location>
</feature>
<evidence type="ECO:0000256" key="2">
    <source>
        <dbReference type="SAM" id="MobiDB-lite"/>
    </source>
</evidence>
<dbReference type="InterPro" id="IPR019734">
    <property type="entry name" value="TPR_rpt"/>
</dbReference>
<dbReference type="InterPro" id="IPR011006">
    <property type="entry name" value="CheY-like_superfamily"/>
</dbReference>
<feature type="compositionally biased region" description="Low complexity" evidence="2">
    <location>
        <begin position="226"/>
        <end position="239"/>
    </location>
</feature>
<protein>
    <recommendedName>
        <fullName evidence="6">Response regulatory domain-containing protein</fullName>
    </recommendedName>
</protein>
<sequence length="904" mass="93958">MAETARSQLRKLKDEYARNPNSRVFVHLAEAYRKSGELRQAQQVLTDGLRRHVDDPSGLVVLARVLTDQGEVERAAGVWRDVLRQDPENVVALRSLAELADSAGRRDEAMQLFRRVLRLENGEPDVDEQAFAAPSFDDEDDDAPAASAPAAAPQPPPAPAAAPSKSRFSWLVRSVGRTLAGDPAPEPAAPPVGRDLLATPAAAPAQAPAPAEAPSPAEAPAPAEVPTPAAAAVPAEAPAPVEVPTPVAAAAPVEAPAPVEVPTPVAAAAEAPASVEDAAPEAAAAVEAPAPVEAEAQPPVDVAPEEMVYQADEEQEETVFEVQAARDAGVFQGDDARDDTVFQVNAAQDHTLFQADAARDGTVLSGYAPRPETVFAGDVEEAAAEDAAFVGADAGQGDEAAFGEDADGPAIAAPDAHPASEETAFEADAAQEDGAVQPSAAPEIQSAFTGDGVPIFSAAAEPEPAAAEPEEARFPVEPVAEAAQPEDEPSTPGDAEGVVEVVPVLVVNVFPEEPEAGEPEPEEEQAPEPDERVGVDEPEIETQEEIVASDDYEDEAEGQQVPEFAELAQLAYQGAAEPAPDPLARVRAQMFGAHGPEHEDGEPAGGAAALAEVLVRLLERDGTSIRAESSLRRLLAAALARELGLPEAQQESLALAALLGALGELAEPAPDGAATGRQLSITLQLLSGVALPAVAREALAHQYERWDGGGLPSGLREDQIPFPARILAVARGAAALLGQRGRGPATVVDELQREAGSAFDPIVVSVLRRVFAQRERHGIGYGWGGRVAVAHPRELRALELASRLHGEGYAAETAGTADALRDRLRIGAPGALVLGADLPDADAVALVRELRSQSPTLPVLVVDAPDARRRVELLGAGADVCFPPDADFLEVRATLDALLRRGEA</sequence>
<dbReference type="GO" id="GO:0000160">
    <property type="term" value="P:phosphorelay signal transduction system"/>
    <property type="evidence" value="ECO:0007669"/>
    <property type="project" value="InterPro"/>
</dbReference>
<feature type="domain" description="HD-GYP" evidence="4">
    <location>
        <begin position="581"/>
        <end position="783"/>
    </location>
</feature>
<dbReference type="SUPFAM" id="SSF52172">
    <property type="entry name" value="CheY-like"/>
    <property type="match status" value="1"/>
</dbReference>
<dbReference type="PROSITE" id="PS50110">
    <property type="entry name" value="RESPONSE_REGULATORY"/>
    <property type="match status" value="1"/>
</dbReference>
<dbReference type="InterPro" id="IPR001789">
    <property type="entry name" value="Sig_transdc_resp-reg_receiver"/>
</dbReference>